<evidence type="ECO:0000313" key="3">
    <source>
        <dbReference type="Proteomes" id="UP001178507"/>
    </source>
</evidence>
<evidence type="ECO:0000313" key="2">
    <source>
        <dbReference type="EMBL" id="CAJ1384019.1"/>
    </source>
</evidence>
<reference evidence="2" key="1">
    <citation type="submission" date="2023-08" db="EMBL/GenBank/DDBJ databases">
        <authorList>
            <person name="Chen Y."/>
            <person name="Shah S."/>
            <person name="Dougan E. K."/>
            <person name="Thang M."/>
            <person name="Chan C."/>
        </authorList>
    </citation>
    <scope>NUCLEOTIDE SEQUENCE</scope>
</reference>
<dbReference type="EMBL" id="CAUJNA010001069">
    <property type="protein sequence ID" value="CAJ1384019.1"/>
    <property type="molecule type" value="Genomic_DNA"/>
</dbReference>
<organism evidence="2 3">
    <name type="scientific">Effrenium voratum</name>
    <dbReference type="NCBI Taxonomy" id="2562239"/>
    <lineage>
        <taxon>Eukaryota</taxon>
        <taxon>Sar</taxon>
        <taxon>Alveolata</taxon>
        <taxon>Dinophyceae</taxon>
        <taxon>Suessiales</taxon>
        <taxon>Symbiodiniaceae</taxon>
        <taxon>Effrenium</taxon>
    </lineage>
</organism>
<comment type="caution">
    <text evidence="2">The sequence shown here is derived from an EMBL/GenBank/DDBJ whole genome shotgun (WGS) entry which is preliminary data.</text>
</comment>
<sequence length="501" mass="56474">MAKFKTLNSCFFACMVPGPIVFAHTWAHDRDAHSEAKHAPGSALVALDDGELGDLEVEERHRVEELSRQIAQLRNRLVSHEQRRCWLRRELLRRRFSSSPLGQLMASMVPQFLAAADVLRWLAASPAASAQLCTKSEFSKDEGKASIQLYHLRDLKPDLSTTAAEAVAASVYWPTVESLIMDMGKHTWSRLLQALGQQSQANSAQLRRLQSVAISFPAERSVASLQLWHQHAAPQLSLLSKLLVQAPLQELVLVDLRSTEVLTAIFAGPCTHLRICRASFIGPESRKEPLTLPFGPNLECLMLRYRDFREQRASRQERMQVLAAPLLRCLKSLREPTKLRVLALNGIRIDGSAQETAALLEGLQALQNLVTVALRFSVPSSFSATIPLSALLKLRQSWPLVSYLAVGDQSLHGFDYWPCEMTDFHQLYPEGTPDARRVFSTEFRSVLRQYKTTPEEIWCRLNSQQRAFWEEVAGRLPLMPQSEIRLRVAQLFPGPGDENKR</sequence>
<protein>
    <submittedName>
        <fullName evidence="2">Uncharacterized protein</fullName>
    </submittedName>
</protein>
<dbReference type="AlphaFoldDB" id="A0AA36ID47"/>
<keyword evidence="1" id="KW-0175">Coiled coil</keyword>
<feature type="coiled-coil region" evidence="1">
    <location>
        <begin position="56"/>
        <end position="83"/>
    </location>
</feature>
<gene>
    <name evidence="2" type="ORF">EVOR1521_LOCUS10970</name>
</gene>
<name>A0AA36ID47_9DINO</name>
<keyword evidence="3" id="KW-1185">Reference proteome</keyword>
<evidence type="ECO:0000256" key="1">
    <source>
        <dbReference type="SAM" id="Coils"/>
    </source>
</evidence>
<dbReference type="Proteomes" id="UP001178507">
    <property type="component" value="Unassembled WGS sequence"/>
</dbReference>
<accession>A0AA36ID47</accession>
<proteinExistence type="predicted"/>